<feature type="transmembrane region" description="Helical" evidence="4">
    <location>
        <begin position="635"/>
        <end position="656"/>
    </location>
</feature>
<dbReference type="PROSITE" id="PS50082">
    <property type="entry name" value="WD_REPEATS_2"/>
    <property type="match status" value="6"/>
</dbReference>
<dbReference type="STRING" id="1423351.A0A074RK29"/>
<feature type="repeat" description="WD" evidence="3">
    <location>
        <begin position="47"/>
        <end position="88"/>
    </location>
</feature>
<dbReference type="InterPro" id="IPR011009">
    <property type="entry name" value="Kinase-like_dom_sf"/>
</dbReference>
<keyword evidence="6" id="KW-0808">Transferase</keyword>
<dbReference type="PRINTS" id="PR00320">
    <property type="entry name" value="GPROTEINBRPT"/>
</dbReference>
<dbReference type="EMBL" id="AZST01000820">
    <property type="protein sequence ID" value="KEP47169.1"/>
    <property type="molecule type" value="Genomic_DNA"/>
</dbReference>
<dbReference type="InterPro" id="IPR020472">
    <property type="entry name" value="WD40_PAC1"/>
</dbReference>
<dbReference type="SUPFAM" id="SSF56112">
    <property type="entry name" value="Protein kinase-like (PK-like)"/>
    <property type="match status" value="1"/>
</dbReference>
<dbReference type="PROSITE" id="PS50011">
    <property type="entry name" value="PROTEIN_KINASE_DOM"/>
    <property type="match status" value="1"/>
</dbReference>
<dbReference type="InterPro" id="IPR001680">
    <property type="entry name" value="WD40_rpt"/>
</dbReference>
<keyword evidence="2" id="KW-0677">Repeat</keyword>
<dbReference type="CDD" id="cd00200">
    <property type="entry name" value="WD40"/>
    <property type="match status" value="1"/>
</dbReference>
<dbReference type="PROSITE" id="PS50294">
    <property type="entry name" value="WD_REPEATS_REGION"/>
    <property type="match status" value="6"/>
</dbReference>
<feature type="repeat" description="WD" evidence="3">
    <location>
        <begin position="269"/>
        <end position="297"/>
    </location>
</feature>
<feature type="repeat" description="WD" evidence="3">
    <location>
        <begin position="140"/>
        <end position="181"/>
    </location>
</feature>
<keyword evidence="6" id="KW-0418">Kinase</keyword>
<dbReference type="SUPFAM" id="SSF50998">
    <property type="entry name" value="Quinoprotein alcohol dehydrogenase-like"/>
    <property type="match status" value="1"/>
</dbReference>
<evidence type="ECO:0000256" key="2">
    <source>
        <dbReference type="ARBA" id="ARBA00022737"/>
    </source>
</evidence>
<dbReference type="InterPro" id="IPR019775">
    <property type="entry name" value="WD40_repeat_CS"/>
</dbReference>
<dbReference type="Gene3D" id="1.10.510.10">
    <property type="entry name" value="Transferase(Phosphotransferase) domain 1"/>
    <property type="match status" value="1"/>
</dbReference>
<dbReference type="InterPro" id="IPR015943">
    <property type="entry name" value="WD40/YVTN_repeat-like_dom_sf"/>
</dbReference>
<dbReference type="PROSITE" id="PS00678">
    <property type="entry name" value="WD_REPEATS_1"/>
    <property type="match status" value="4"/>
</dbReference>
<comment type="caution">
    <text evidence="6">The sequence shown here is derived from an EMBL/GenBank/DDBJ whole genome shotgun (WGS) entry which is preliminary data.</text>
</comment>
<dbReference type="InterPro" id="IPR001245">
    <property type="entry name" value="Ser-Thr/Tyr_kinase_cat_dom"/>
</dbReference>
<evidence type="ECO:0000256" key="4">
    <source>
        <dbReference type="SAM" id="Phobius"/>
    </source>
</evidence>
<sequence>MVVHEGHENSVLSVAFSPDGKSVVSGSYDSTVRMWGAHDPSPVGQPMSGHDGCIYSVAYSPPGNLIASGCGDKTIRLWDVNTRRQLGDPIKGDHIFYSVAFSPDAKLIAAGCGGYLSSQPSAHSVQLWDVQRMTTVSNPFKGHSFYVNSVQFSPDGTRVVSGSHDMTIRVWDVEHGTTSIGPFQGHTAVVRSTAFSPDGTQIVSGSYDYTLRLWDVRSGRLIGNPYIGHTDSVYSVAFSPRGTHIVSGGVDNTVRVWDVRTGRQVEQPFEEHTNAVLSVAFSPCGEYVASGSADRKVITRSILASNLELTYLSGTHIINRQTSTHQVFECLTSTGCIDLSSQLDPIQENAMIVSGGGFGDIWMGKLHNGGRVAIKTRRTNTLGHCNYATLKRAARELFCWSRMEHPNIHRLQGVIMFRGQSLGMVSEWMDNGNLHEYLGNYPGANRYQLCIHVASGLKYMHSCGTRGPKTFRLKAVNVLVSSDGVARLSDFDYSIISEVGSLVFSESSNSRSGSIRWTAPEIVLAEVPTKRTTHSDVYALGMTLLEIFTGEVPYPTCRRDYQLFTTVQSGILPIRPLKLLKNDRQGDMMWQLLLRCWARGPSERPSSEQVLDALVTRILARSLPPLNETRGNAKVLYLLITVWVCFITSTSILLVWA</sequence>
<feature type="domain" description="Protein kinase" evidence="5">
    <location>
        <begin position="347"/>
        <end position="619"/>
    </location>
</feature>
<dbReference type="OrthoDB" id="6262491at2759"/>
<dbReference type="HOGENOM" id="CLU_000288_57_24_1"/>
<reference evidence="6 7" key="1">
    <citation type="submission" date="2013-12" db="EMBL/GenBank/DDBJ databases">
        <authorList>
            <person name="Cubeta M."/>
            <person name="Pakala S."/>
            <person name="Fedorova N."/>
            <person name="Thomas E."/>
            <person name="Dean R."/>
            <person name="Jabaji S."/>
            <person name="Neate S."/>
            <person name="Toda T."/>
            <person name="Tavantzis S."/>
            <person name="Vilgalys R."/>
            <person name="Bharathan N."/>
            <person name="Pakala S."/>
            <person name="Losada L.S."/>
            <person name="Zafar N."/>
            <person name="Nierman W."/>
        </authorList>
    </citation>
    <scope>NUCLEOTIDE SEQUENCE [LARGE SCALE GENOMIC DNA]</scope>
    <source>
        <strain evidence="6 7">123E</strain>
    </source>
</reference>
<evidence type="ECO:0000313" key="7">
    <source>
        <dbReference type="Proteomes" id="UP000027456"/>
    </source>
</evidence>
<evidence type="ECO:0000256" key="1">
    <source>
        <dbReference type="ARBA" id="ARBA00022574"/>
    </source>
</evidence>
<keyword evidence="4" id="KW-0472">Membrane</keyword>
<dbReference type="PANTHER" id="PTHR22847">
    <property type="entry name" value="WD40 REPEAT PROTEIN"/>
    <property type="match status" value="1"/>
</dbReference>
<feature type="repeat" description="WD" evidence="3">
    <location>
        <begin position="226"/>
        <end position="267"/>
    </location>
</feature>
<name>A0A074RK29_9AGAM</name>
<dbReference type="Gene3D" id="2.130.10.10">
    <property type="entry name" value="YVTN repeat-like/Quinoprotein amine dehydrogenase"/>
    <property type="match status" value="3"/>
</dbReference>
<proteinExistence type="predicted"/>
<keyword evidence="1 3" id="KW-0853">WD repeat</keyword>
<dbReference type="PANTHER" id="PTHR22847:SF637">
    <property type="entry name" value="WD REPEAT DOMAIN 5B"/>
    <property type="match status" value="1"/>
</dbReference>
<dbReference type="Pfam" id="PF07714">
    <property type="entry name" value="PK_Tyr_Ser-Thr"/>
    <property type="match status" value="1"/>
</dbReference>
<feature type="repeat" description="WD" evidence="3">
    <location>
        <begin position="4"/>
        <end position="35"/>
    </location>
</feature>
<dbReference type="Pfam" id="PF00400">
    <property type="entry name" value="WD40"/>
    <property type="match status" value="6"/>
</dbReference>
<dbReference type="InterPro" id="IPR011047">
    <property type="entry name" value="Quinoprotein_ADH-like_sf"/>
</dbReference>
<protein>
    <submittedName>
        <fullName evidence="6">Tyrosine kinase family catalytic domain protein</fullName>
    </submittedName>
</protein>
<keyword evidence="7" id="KW-1185">Reference proteome</keyword>
<evidence type="ECO:0000313" key="6">
    <source>
        <dbReference type="EMBL" id="KEP47169.1"/>
    </source>
</evidence>
<evidence type="ECO:0000256" key="3">
    <source>
        <dbReference type="PROSITE-ProRule" id="PRU00221"/>
    </source>
</evidence>
<evidence type="ECO:0000259" key="5">
    <source>
        <dbReference type="PROSITE" id="PS50011"/>
    </source>
</evidence>
<dbReference type="GO" id="GO:0005524">
    <property type="term" value="F:ATP binding"/>
    <property type="evidence" value="ECO:0007669"/>
    <property type="project" value="InterPro"/>
</dbReference>
<dbReference type="SMART" id="SM00320">
    <property type="entry name" value="WD40"/>
    <property type="match status" value="7"/>
</dbReference>
<dbReference type="AlphaFoldDB" id="A0A074RK29"/>
<dbReference type="Proteomes" id="UP000027456">
    <property type="component" value="Unassembled WGS sequence"/>
</dbReference>
<dbReference type="GO" id="GO:1990234">
    <property type="term" value="C:transferase complex"/>
    <property type="evidence" value="ECO:0007669"/>
    <property type="project" value="UniProtKB-ARBA"/>
</dbReference>
<keyword evidence="4" id="KW-1133">Transmembrane helix</keyword>
<dbReference type="InterPro" id="IPR000719">
    <property type="entry name" value="Prot_kinase_dom"/>
</dbReference>
<dbReference type="GO" id="GO:0004672">
    <property type="term" value="F:protein kinase activity"/>
    <property type="evidence" value="ECO:0007669"/>
    <property type="project" value="InterPro"/>
</dbReference>
<gene>
    <name evidence="6" type="ORF">V565_165630</name>
</gene>
<keyword evidence="4" id="KW-0812">Transmembrane</keyword>
<feature type="repeat" description="WD" evidence="3">
    <location>
        <begin position="183"/>
        <end position="224"/>
    </location>
</feature>
<organism evidence="6 7">
    <name type="scientific">Rhizoctonia solani 123E</name>
    <dbReference type="NCBI Taxonomy" id="1423351"/>
    <lineage>
        <taxon>Eukaryota</taxon>
        <taxon>Fungi</taxon>
        <taxon>Dikarya</taxon>
        <taxon>Basidiomycota</taxon>
        <taxon>Agaricomycotina</taxon>
        <taxon>Agaricomycetes</taxon>
        <taxon>Cantharellales</taxon>
        <taxon>Ceratobasidiaceae</taxon>
        <taxon>Rhizoctonia</taxon>
    </lineage>
</organism>
<accession>A0A074RK29</accession>